<gene>
    <name evidence="7" type="ORF">V4F39_11740</name>
</gene>
<comment type="subcellular location">
    <subcellularLocation>
        <location evidence="1">Cell membrane</location>
        <topology evidence="1">Multi-pass membrane protein</topology>
    </subcellularLocation>
</comment>
<dbReference type="GO" id="GO:0005886">
    <property type="term" value="C:plasma membrane"/>
    <property type="evidence" value="ECO:0007669"/>
    <property type="project" value="UniProtKB-SubCell"/>
</dbReference>
<dbReference type="PANTHER" id="PTHR33931:SF2">
    <property type="entry name" value="HOLIN-LIKE PROTEIN CIDA"/>
    <property type="match status" value="1"/>
</dbReference>
<dbReference type="Proteomes" id="UP001336250">
    <property type="component" value="Unassembled WGS sequence"/>
</dbReference>
<evidence type="ECO:0000313" key="7">
    <source>
        <dbReference type="EMBL" id="MEF7614582.1"/>
    </source>
</evidence>
<evidence type="ECO:0000256" key="1">
    <source>
        <dbReference type="ARBA" id="ARBA00004651"/>
    </source>
</evidence>
<reference evidence="7 8" key="1">
    <citation type="submission" date="2024-02" db="EMBL/GenBank/DDBJ databases">
        <title>Genome sequence of Aquincola sp. MAHUQ-54.</title>
        <authorList>
            <person name="Huq M.A."/>
        </authorList>
    </citation>
    <scope>NUCLEOTIDE SEQUENCE [LARGE SCALE GENOMIC DNA]</scope>
    <source>
        <strain evidence="7 8">MAHUQ-54</strain>
    </source>
</reference>
<comment type="caution">
    <text evidence="7">The sequence shown here is derived from an EMBL/GenBank/DDBJ whole genome shotgun (WGS) entry which is preliminary data.</text>
</comment>
<keyword evidence="8" id="KW-1185">Reference proteome</keyword>
<evidence type="ECO:0000256" key="2">
    <source>
        <dbReference type="ARBA" id="ARBA00022475"/>
    </source>
</evidence>
<feature type="transmembrane region" description="Helical" evidence="6">
    <location>
        <begin position="57"/>
        <end position="77"/>
    </location>
</feature>
<keyword evidence="5 6" id="KW-0472">Membrane</keyword>
<evidence type="ECO:0000256" key="6">
    <source>
        <dbReference type="SAM" id="Phobius"/>
    </source>
</evidence>
<dbReference type="InterPro" id="IPR005538">
    <property type="entry name" value="LrgA/CidA"/>
</dbReference>
<sequence length="126" mass="13259">MIPAFALLLVLQLVGELLVQSLGLPLPGPLVGMLLLFGFFVWRGGVPPGVKQVADVLLQNMMLLFIPAVAGVMMLFDRVAGEWLPFFAACIGGAAITLAVTGMVLQALLRRRGGTAEEGTDEGAQP</sequence>
<feature type="transmembrane region" description="Helical" evidence="6">
    <location>
        <begin position="83"/>
        <end position="105"/>
    </location>
</feature>
<evidence type="ECO:0000256" key="5">
    <source>
        <dbReference type="ARBA" id="ARBA00023136"/>
    </source>
</evidence>
<dbReference type="PANTHER" id="PTHR33931">
    <property type="entry name" value="HOLIN-LIKE PROTEIN CIDA-RELATED"/>
    <property type="match status" value="1"/>
</dbReference>
<keyword evidence="4 6" id="KW-1133">Transmembrane helix</keyword>
<proteinExistence type="predicted"/>
<name>A0AAW9QGS1_9BURK</name>
<evidence type="ECO:0000256" key="3">
    <source>
        <dbReference type="ARBA" id="ARBA00022692"/>
    </source>
</evidence>
<evidence type="ECO:0000313" key="8">
    <source>
        <dbReference type="Proteomes" id="UP001336250"/>
    </source>
</evidence>
<accession>A0AAW9QGS1</accession>
<keyword evidence="2" id="KW-1003">Cell membrane</keyword>
<dbReference type="AlphaFoldDB" id="A0AAW9QGS1"/>
<evidence type="ECO:0000256" key="4">
    <source>
        <dbReference type="ARBA" id="ARBA00022989"/>
    </source>
</evidence>
<organism evidence="7 8">
    <name type="scientific">Aquincola agrisoli</name>
    <dbReference type="NCBI Taxonomy" id="3119538"/>
    <lineage>
        <taxon>Bacteria</taxon>
        <taxon>Pseudomonadati</taxon>
        <taxon>Pseudomonadota</taxon>
        <taxon>Betaproteobacteria</taxon>
        <taxon>Burkholderiales</taxon>
        <taxon>Sphaerotilaceae</taxon>
        <taxon>Aquincola</taxon>
    </lineage>
</organism>
<dbReference type="EMBL" id="JAZIBG010000028">
    <property type="protein sequence ID" value="MEF7614582.1"/>
    <property type="molecule type" value="Genomic_DNA"/>
</dbReference>
<dbReference type="Pfam" id="PF03788">
    <property type="entry name" value="LrgA"/>
    <property type="match status" value="1"/>
</dbReference>
<dbReference type="RefSeq" id="WP_332289593.1">
    <property type="nucleotide sequence ID" value="NZ_JAZIBG010000028.1"/>
</dbReference>
<keyword evidence="3 6" id="KW-0812">Transmembrane</keyword>
<feature type="transmembrane region" description="Helical" evidence="6">
    <location>
        <begin position="29"/>
        <end position="45"/>
    </location>
</feature>
<protein>
    <submittedName>
        <fullName evidence="7">CidA/LrgA family protein</fullName>
    </submittedName>
</protein>